<reference evidence="2 3" key="1">
    <citation type="submission" date="2019-06" db="EMBL/GenBank/DDBJ databases">
        <title>Sequencing the genomes of 1000 actinobacteria strains.</title>
        <authorList>
            <person name="Klenk H.-P."/>
        </authorList>
    </citation>
    <scope>NUCLEOTIDE SEQUENCE [LARGE SCALE GENOMIC DNA]</scope>
    <source>
        <strain evidence="2 3">DSM 18935</strain>
    </source>
</reference>
<sequence>MSIDPGHFQLHAHLDPPLAAGTYRFTASHEMAGTGANGESLDGSDLGVADASMHVEITSPRYLLPPDQVLSTFPPAESQGAWGSRLPQIVIKRRTLPWERDVADDSTIPWLALVVFQEHEAELRTAQPVAECVTPGLTLDGAAEVSTANYLAISEAMVRTIFPTRKDVPLLAHAREVDINDTELMLGDDDGFLAVVIANRLPLPATDPSGAQVPTKYTAALINLEGQFDTLLAESPPRQLTCALATAPHLSPLTVTHATYDHVSMGTVYNPRVTAGGIKLQGANLVAPGPQAFVADAAVTASIATPASGAVANSGARGWTRSTRQTIDAMYHATVNATNVAGALLQTERRFPVLLHWSFTTTGSLTFRSLMEDLDSGLLGTMPRDPAPESAPARPPLEALETGHVGLTHRTRSGDETRAWYRGPLLPHPGDERADRLPLAHASDQLRMYVPDGREDLSLSSAFEIGRLLALNTPSTVAALLRWRQTRYIAARATTIWADLLEGVLRLDDDLTILPGDVGYLLGRHLAADIVGNPVGALGEPLQLFRPGSVPELTGDPVGILSAGFGTEFSFRGDLEAVVLDLADRPPVVIHEADIGGGTLTGLVRDTVTPVLDGALDLRVRDTLVGADQPVFGSGGVLSSSGVPTIILPDGPVPLAEAAARLRDGDPAAREAFAALVGDTSDLDHAAGASAGSTKSPTREAP</sequence>
<dbReference type="RefSeq" id="WP_144854654.1">
    <property type="nucleotide sequence ID" value="NZ_BAAAYT010000001.1"/>
</dbReference>
<accession>A0A560WGB1</accession>
<dbReference type="OrthoDB" id="4846903at2"/>
<organism evidence="2 3">
    <name type="scientific">Marihabitans asiaticum</name>
    <dbReference type="NCBI Taxonomy" id="415218"/>
    <lineage>
        <taxon>Bacteria</taxon>
        <taxon>Bacillati</taxon>
        <taxon>Actinomycetota</taxon>
        <taxon>Actinomycetes</taxon>
        <taxon>Micrococcales</taxon>
        <taxon>Intrasporangiaceae</taxon>
        <taxon>Marihabitans</taxon>
    </lineage>
</organism>
<proteinExistence type="predicted"/>
<evidence type="ECO:0000313" key="2">
    <source>
        <dbReference type="EMBL" id="TWD16570.1"/>
    </source>
</evidence>
<dbReference type="AlphaFoldDB" id="A0A560WGB1"/>
<gene>
    <name evidence="2" type="ORF">FB557_0094</name>
</gene>
<dbReference type="Proteomes" id="UP000315628">
    <property type="component" value="Unassembled WGS sequence"/>
</dbReference>
<comment type="caution">
    <text evidence="2">The sequence shown here is derived from an EMBL/GenBank/DDBJ whole genome shotgun (WGS) entry which is preliminary data.</text>
</comment>
<name>A0A560WGB1_9MICO</name>
<keyword evidence="3" id="KW-1185">Reference proteome</keyword>
<feature type="region of interest" description="Disordered" evidence="1">
    <location>
        <begin position="683"/>
        <end position="702"/>
    </location>
</feature>
<protein>
    <submittedName>
        <fullName evidence="2">Uncharacterized protein</fullName>
    </submittedName>
</protein>
<evidence type="ECO:0000313" key="3">
    <source>
        <dbReference type="Proteomes" id="UP000315628"/>
    </source>
</evidence>
<evidence type="ECO:0000256" key="1">
    <source>
        <dbReference type="SAM" id="MobiDB-lite"/>
    </source>
</evidence>
<dbReference type="EMBL" id="VIUW01000001">
    <property type="protein sequence ID" value="TWD16570.1"/>
    <property type="molecule type" value="Genomic_DNA"/>
</dbReference>